<evidence type="ECO:0000313" key="3">
    <source>
        <dbReference type="Proteomes" id="UP001392437"/>
    </source>
</evidence>
<evidence type="ECO:0000256" key="1">
    <source>
        <dbReference type="SAM" id="MobiDB-lite"/>
    </source>
</evidence>
<comment type="caution">
    <text evidence="2">The sequence shown here is derived from an EMBL/GenBank/DDBJ whole genome shotgun (WGS) entry which is preliminary data.</text>
</comment>
<name>A0AAW0QP06_9PEZI</name>
<feature type="compositionally biased region" description="Polar residues" evidence="1">
    <location>
        <begin position="1"/>
        <end position="20"/>
    </location>
</feature>
<dbReference type="Proteomes" id="UP001392437">
    <property type="component" value="Unassembled WGS sequence"/>
</dbReference>
<gene>
    <name evidence="2" type="ORF">PG999_005939</name>
</gene>
<evidence type="ECO:0000313" key="2">
    <source>
        <dbReference type="EMBL" id="KAK8113870.1"/>
    </source>
</evidence>
<feature type="region of interest" description="Disordered" evidence="1">
    <location>
        <begin position="155"/>
        <end position="174"/>
    </location>
</feature>
<organism evidence="2 3">
    <name type="scientific">Apiospora kogelbergensis</name>
    <dbReference type="NCBI Taxonomy" id="1337665"/>
    <lineage>
        <taxon>Eukaryota</taxon>
        <taxon>Fungi</taxon>
        <taxon>Dikarya</taxon>
        <taxon>Ascomycota</taxon>
        <taxon>Pezizomycotina</taxon>
        <taxon>Sordariomycetes</taxon>
        <taxon>Xylariomycetidae</taxon>
        <taxon>Amphisphaeriales</taxon>
        <taxon>Apiosporaceae</taxon>
        <taxon>Apiospora</taxon>
    </lineage>
</organism>
<protein>
    <submittedName>
        <fullName evidence="2">Uncharacterized protein</fullName>
    </submittedName>
</protein>
<keyword evidence="3" id="KW-1185">Reference proteome</keyword>
<sequence>MLTNKPTPRSSSLSSLNTENVHAETSCAPSSQLGKHGVDLVGADETLSRTTISSNYQHGGCLDGPSESRQTCLDKHWLVSQHVGSSDGEVTPRVLSPIDSNASTTPVARSYTPFPLPQAVKYNDAESWSSNVKEDVISSWLRSIDDDAQQTLDKALRMGSSLDGPTSPSSENED</sequence>
<reference evidence="2 3" key="1">
    <citation type="submission" date="2023-01" db="EMBL/GenBank/DDBJ databases">
        <title>Analysis of 21 Apiospora genomes using comparative genomics revels a genus with tremendous synthesis potential of carbohydrate active enzymes and secondary metabolites.</title>
        <authorList>
            <person name="Sorensen T."/>
        </authorList>
    </citation>
    <scope>NUCLEOTIDE SEQUENCE [LARGE SCALE GENOMIC DNA]</scope>
    <source>
        <strain evidence="2 3">CBS 117206</strain>
    </source>
</reference>
<feature type="region of interest" description="Disordered" evidence="1">
    <location>
        <begin position="83"/>
        <end position="110"/>
    </location>
</feature>
<feature type="compositionally biased region" description="Polar residues" evidence="1">
    <location>
        <begin position="163"/>
        <end position="174"/>
    </location>
</feature>
<accession>A0AAW0QP06</accession>
<feature type="region of interest" description="Disordered" evidence="1">
    <location>
        <begin position="1"/>
        <end position="36"/>
    </location>
</feature>
<dbReference type="EMBL" id="JAQQWP010000006">
    <property type="protein sequence ID" value="KAK8113870.1"/>
    <property type="molecule type" value="Genomic_DNA"/>
</dbReference>
<dbReference type="AlphaFoldDB" id="A0AAW0QP06"/>
<proteinExistence type="predicted"/>
<feature type="compositionally biased region" description="Polar residues" evidence="1">
    <location>
        <begin position="98"/>
        <end position="107"/>
    </location>
</feature>